<reference evidence="1 2" key="1">
    <citation type="journal article" date="2017" name="Curr. Biol.">
        <title>The Evolution of Venom by Co-option of Single-Copy Genes.</title>
        <authorList>
            <person name="Martinson E.O."/>
            <person name="Mrinalini"/>
            <person name="Kelkar Y.D."/>
            <person name="Chang C.H."/>
            <person name="Werren J.H."/>
        </authorList>
    </citation>
    <scope>NUCLEOTIDE SEQUENCE [LARGE SCALE GENOMIC DNA]</scope>
    <source>
        <strain evidence="1 2">Alberta</strain>
        <tissue evidence="1">Whole body</tissue>
    </source>
</reference>
<comment type="caution">
    <text evidence="1">The sequence shown here is derived from an EMBL/GenBank/DDBJ whole genome shotgun (WGS) entry which is preliminary data.</text>
</comment>
<sequence length="86" mass="10027">FILKPYRTFKIIRYLTQDSRIQTHQLWLIKASNLKFSPASRDNTDKASSARGNSSSSFQAYIARCFAVLSTERVHSRLYCESSWLY</sequence>
<dbReference type="Proteomes" id="UP000215335">
    <property type="component" value="Unassembled WGS sequence"/>
</dbReference>
<gene>
    <name evidence="1" type="ORF">TSAR_008697</name>
</gene>
<accession>A0A232F8R5</accession>
<protein>
    <submittedName>
        <fullName evidence="1">Uncharacterized protein</fullName>
    </submittedName>
</protein>
<evidence type="ECO:0000313" key="2">
    <source>
        <dbReference type="Proteomes" id="UP000215335"/>
    </source>
</evidence>
<organism evidence="1 2">
    <name type="scientific">Trichomalopsis sarcophagae</name>
    <dbReference type="NCBI Taxonomy" id="543379"/>
    <lineage>
        <taxon>Eukaryota</taxon>
        <taxon>Metazoa</taxon>
        <taxon>Ecdysozoa</taxon>
        <taxon>Arthropoda</taxon>
        <taxon>Hexapoda</taxon>
        <taxon>Insecta</taxon>
        <taxon>Pterygota</taxon>
        <taxon>Neoptera</taxon>
        <taxon>Endopterygota</taxon>
        <taxon>Hymenoptera</taxon>
        <taxon>Apocrita</taxon>
        <taxon>Proctotrupomorpha</taxon>
        <taxon>Chalcidoidea</taxon>
        <taxon>Pteromalidae</taxon>
        <taxon>Pteromalinae</taxon>
        <taxon>Trichomalopsis</taxon>
    </lineage>
</organism>
<keyword evidence="2" id="KW-1185">Reference proteome</keyword>
<dbReference type="EMBL" id="NNAY01000706">
    <property type="protein sequence ID" value="OXU26880.1"/>
    <property type="molecule type" value="Genomic_DNA"/>
</dbReference>
<dbReference type="AlphaFoldDB" id="A0A232F8R5"/>
<proteinExistence type="predicted"/>
<name>A0A232F8R5_9HYME</name>
<evidence type="ECO:0000313" key="1">
    <source>
        <dbReference type="EMBL" id="OXU26880.1"/>
    </source>
</evidence>
<feature type="non-terminal residue" evidence="1">
    <location>
        <position position="1"/>
    </location>
</feature>